<dbReference type="InterPro" id="IPR050406">
    <property type="entry name" value="FGGY_Carb_Kinase"/>
</dbReference>
<name>A0A9X0LBR3_9ACTN</name>
<dbReference type="GO" id="GO:0016301">
    <property type="term" value="F:kinase activity"/>
    <property type="evidence" value="ECO:0007669"/>
    <property type="project" value="UniProtKB-KW"/>
</dbReference>
<evidence type="ECO:0000256" key="4">
    <source>
        <dbReference type="ARBA" id="ARBA00022777"/>
    </source>
</evidence>
<dbReference type="InterPro" id="IPR000577">
    <property type="entry name" value="Carb_kinase_FGGY"/>
</dbReference>
<keyword evidence="3" id="KW-0808">Transferase</keyword>
<dbReference type="Pfam" id="PF02782">
    <property type="entry name" value="FGGY_C"/>
    <property type="match status" value="1"/>
</dbReference>
<dbReference type="InterPro" id="IPR018485">
    <property type="entry name" value="FGGY_C"/>
</dbReference>
<protein>
    <submittedName>
        <fullName evidence="7">Xylulose kinase</fullName>
    </submittedName>
</protein>
<dbReference type="EMBL" id="LMWI01000002">
    <property type="protein sequence ID" value="KUJ44319.1"/>
    <property type="molecule type" value="Genomic_DNA"/>
</dbReference>
<proteinExistence type="inferred from homology"/>
<dbReference type="SUPFAM" id="SSF53067">
    <property type="entry name" value="Actin-like ATPase domain"/>
    <property type="match status" value="2"/>
</dbReference>
<sequence>MAATAPQVLAIDLGTSALKAALVAADGTVTGWAERSLPLRVLPGGGAEQDPAHWWAALGAVAADLGRAHPDQMRAVATVCASTQGEGTIAVDAAGEPLTPCISWLDMRGAPHLRRQFRGFPAYQGMSVRRIARWLRLTGGMPSPTGKDPAAHMLFVRDELPQVYARTAAFLNVLDWINLRLTGRTVATVDSILTSWVTDNRRPGDIRYSPALVADCGIDADKLPPIVACTEVLGPLTPAAAAHLGLPESVQVVAGAIDTTAAAIGAGTTGDRQAHLYLGTSSWIAAHVPGKKTDVVAGIASVPCAIGDRYLMTALQATAGANLTWLRDKVVEYDDPLLGAGHVSRDEGSIFDAFDMIIPTVPPGANGVLYTPWLYGERAPVDDAHLRAGFLNISLDTSRSDLLRAVFEGVALNTRWLAAAVDRFLGAPVTSLAITGGGALSDSWCQIFADVLGVQIRRDAQPLAVNARGAGWIGAVGAGRLDFADIPDLMRTDRVFAPTPEHRATYDEVFAVYRDLHQRLAPVYRRLNRPR</sequence>
<reference evidence="7 8" key="1">
    <citation type="submission" date="2015-10" db="EMBL/GenBank/DDBJ databases">
        <authorList>
            <person name="Ju K.-S."/>
            <person name="Doroghazi J.R."/>
            <person name="Metcalf W.W."/>
        </authorList>
    </citation>
    <scope>NUCLEOTIDE SEQUENCE [LARGE SCALE GENOMIC DNA]</scope>
    <source>
        <strain evidence="7 8">NRRL B-24793</strain>
    </source>
</reference>
<dbReference type="PANTHER" id="PTHR43095:SF5">
    <property type="entry name" value="XYLULOSE KINASE"/>
    <property type="match status" value="1"/>
</dbReference>
<comment type="similarity">
    <text evidence="1">Belongs to the FGGY kinase family.</text>
</comment>
<dbReference type="InterPro" id="IPR018484">
    <property type="entry name" value="FGGY_N"/>
</dbReference>
<dbReference type="Gene3D" id="3.30.420.40">
    <property type="match status" value="2"/>
</dbReference>
<accession>A0A9X0LBR3</accession>
<evidence type="ECO:0000259" key="6">
    <source>
        <dbReference type="Pfam" id="PF02782"/>
    </source>
</evidence>
<evidence type="ECO:0000259" key="5">
    <source>
        <dbReference type="Pfam" id="PF00370"/>
    </source>
</evidence>
<evidence type="ECO:0000256" key="3">
    <source>
        <dbReference type="ARBA" id="ARBA00022679"/>
    </source>
</evidence>
<keyword evidence="8" id="KW-1185">Reference proteome</keyword>
<dbReference type="PIRSF" id="PIRSF000538">
    <property type="entry name" value="GlpK"/>
    <property type="match status" value="1"/>
</dbReference>
<keyword evidence="2" id="KW-0859">Xylose metabolism</keyword>
<dbReference type="CDD" id="cd07805">
    <property type="entry name" value="ASKHA_NBD_FGGY_CvXK-like"/>
    <property type="match status" value="1"/>
</dbReference>
<gene>
    <name evidence="7" type="ORF">ADL17_13980</name>
</gene>
<dbReference type="AlphaFoldDB" id="A0A9X0LBR3"/>
<comment type="caution">
    <text evidence="7">The sequence shown here is derived from an EMBL/GenBank/DDBJ whole genome shotgun (WGS) entry which is preliminary data.</text>
</comment>
<dbReference type="InterPro" id="IPR043129">
    <property type="entry name" value="ATPase_NBD"/>
</dbReference>
<dbReference type="GO" id="GO:0042732">
    <property type="term" value="P:D-xylose metabolic process"/>
    <property type="evidence" value="ECO:0007669"/>
    <property type="project" value="UniProtKB-KW"/>
</dbReference>
<feature type="domain" description="Carbohydrate kinase FGGY C-terminal" evidence="6">
    <location>
        <begin position="278"/>
        <end position="476"/>
    </location>
</feature>
<evidence type="ECO:0000313" key="7">
    <source>
        <dbReference type="EMBL" id="KUJ44319.1"/>
    </source>
</evidence>
<dbReference type="RefSeq" id="WP_013733507.1">
    <property type="nucleotide sequence ID" value="NZ_LMWI01000002.1"/>
</dbReference>
<evidence type="ECO:0000313" key="8">
    <source>
        <dbReference type="Proteomes" id="UP000053246"/>
    </source>
</evidence>
<dbReference type="OMA" id="EGEHVAM"/>
<keyword evidence="4 7" id="KW-0418">Kinase</keyword>
<evidence type="ECO:0000256" key="1">
    <source>
        <dbReference type="ARBA" id="ARBA00009156"/>
    </source>
</evidence>
<keyword evidence="2" id="KW-0119">Carbohydrate metabolism</keyword>
<organism evidence="7 8">
    <name type="scientific">Micromonospora maris</name>
    <dbReference type="NCBI Taxonomy" id="1003110"/>
    <lineage>
        <taxon>Bacteria</taxon>
        <taxon>Bacillati</taxon>
        <taxon>Actinomycetota</taxon>
        <taxon>Actinomycetes</taxon>
        <taxon>Micromonosporales</taxon>
        <taxon>Micromonosporaceae</taxon>
        <taxon>Micromonospora</taxon>
    </lineage>
</organism>
<dbReference type="Pfam" id="PF00370">
    <property type="entry name" value="FGGY_N"/>
    <property type="match status" value="1"/>
</dbReference>
<evidence type="ECO:0000256" key="2">
    <source>
        <dbReference type="ARBA" id="ARBA00022629"/>
    </source>
</evidence>
<dbReference type="PANTHER" id="PTHR43095">
    <property type="entry name" value="SUGAR KINASE"/>
    <property type="match status" value="1"/>
</dbReference>
<feature type="domain" description="Carbohydrate kinase FGGY N-terminal" evidence="5">
    <location>
        <begin position="8"/>
        <end position="265"/>
    </location>
</feature>
<dbReference type="Proteomes" id="UP000053246">
    <property type="component" value="Unassembled WGS sequence"/>
</dbReference>